<dbReference type="RefSeq" id="WP_235290836.1">
    <property type="nucleotide sequence ID" value="NZ_BSOH01000007.1"/>
</dbReference>
<accession>A0AA37SRY3</accession>
<keyword evidence="2" id="KW-1185">Reference proteome</keyword>
<protein>
    <submittedName>
        <fullName evidence="1">Uncharacterized protein</fullName>
    </submittedName>
</protein>
<dbReference type="AlphaFoldDB" id="A0AA37SRY3"/>
<evidence type="ECO:0000313" key="1">
    <source>
        <dbReference type="EMBL" id="GLR16985.1"/>
    </source>
</evidence>
<organism evidence="1 2">
    <name type="scientific">Portibacter lacus</name>
    <dbReference type="NCBI Taxonomy" id="1099794"/>
    <lineage>
        <taxon>Bacteria</taxon>
        <taxon>Pseudomonadati</taxon>
        <taxon>Bacteroidota</taxon>
        <taxon>Saprospiria</taxon>
        <taxon>Saprospirales</taxon>
        <taxon>Haliscomenobacteraceae</taxon>
        <taxon>Portibacter</taxon>
    </lineage>
</organism>
<sequence>MNRNKPSFSQFLDFFPPVELPVNLTDDSLIIFSKENKALPVVLLQEFILEHDQSETDEFTEYVPCFQIPNTENFYAVVYWKAQLLTYEYRLITFDLQGNFITGKVIGGTLTNGNTVIKTVANIDEDWIIHIASGEDDVRNPNYNAENTKAYTMELLSTGDIIFSLSDDDLPL</sequence>
<reference evidence="1" key="1">
    <citation type="journal article" date="2014" name="Int. J. Syst. Evol. Microbiol.">
        <title>Complete genome sequence of Corynebacterium casei LMG S-19264T (=DSM 44701T), isolated from a smear-ripened cheese.</title>
        <authorList>
            <consortium name="US DOE Joint Genome Institute (JGI-PGF)"/>
            <person name="Walter F."/>
            <person name="Albersmeier A."/>
            <person name="Kalinowski J."/>
            <person name="Ruckert C."/>
        </authorList>
    </citation>
    <scope>NUCLEOTIDE SEQUENCE</scope>
    <source>
        <strain evidence="1">NBRC 108769</strain>
    </source>
</reference>
<reference evidence="1" key="2">
    <citation type="submission" date="2023-01" db="EMBL/GenBank/DDBJ databases">
        <title>Draft genome sequence of Portibacter lacus strain NBRC 108769.</title>
        <authorList>
            <person name="Sun Q."/>
            <person name="Mori K."/>
        </authorList>
    </citation>
    <scope>NUCLEOTIDE SEQUENCE</scope>
    <source>
        <strain evidence="1">NBRC 108769</strain>
    </source>
</reference>
<name>A0AA37SRY3_9BACT</name>
<evidence type="ECO:0000313" key="2">
    <source>
        <dbReference type="Proteomes" id="UP001156666"/>
    </source>
</evidence>
<dbReference type="EMBL" id="BSOH01000007">
    <property type="protein sequence ID" value="GLR16985.1"/>
    <property type="molecule type" value="Genomic_DNA"/>
</dbReference>
<dbReference type="Proteomes" id="UP001156666">
    <property type="component" value="Unassembled WGS sequence"/>
</dbReference>
<gene>
    <name evidence="1" type="ORF">GCM10007940_16000</name>
</gene>
<proteinExistence type="predicted"/>
<comment type="caution">
    <text evidence="1">The sequence shown here is derived from an EMBL/GenBank/DDBJ whole genome shotgun (WGS) entry which is preliminary data.</text>
</comment>